<dbReference type="PANTHER" id="PTHR46663:SF2">
    <property type="entry name" value="GGDEF DOMAIN-CONTAINING PROTEIN"/>
    <property type="match status" value="1"/>
</dbReference>
<proteinExistence type="predicted"/>
<keyword evidence="3" id="KW-1185">Reference proteome</keyword>
<feature type="domain" description="GGDEF" evidence="1">
    <location>
        <begin position="68"/>
        <end position="202"/>
    </location>
</feature>
<evidence type="ECO:0000313" key="3">
    <source>
        <dbReference type="Proteomes" id="UP001501470"/>
    </source>
</evidence>
<dbReference type="NCBIfam" id="TIGR00254">
    <property type="entry name" value="GGDEF"/>
    <property type="match status" value="1"/>
</dbReference>
<organism evidence="2 3">
    <name type="scientific">Dactylosporangium maewongense</name>
    <dbReference type="NCBI Taxonomy" id="634393"/>
    <lineage>
        <taxon>Bacteria</taxon>
        <taxon>Bacillati</taxon>
        <taxon>Actinomycetota</taxon>
        <taxon>Actinomycetes</taxon>
        <taxon>Micromonosporales</taxon>
        <taxon>Micromonosporaceae</taxon>
        <taxon>Dactylosporangium</taxon>
    </lineage>
</organism>
<dbReference type="InterPro" id="IPR000160">
    <property type="entry name" value="GGDEF_dom"/>
</dbReference>
<reference evidence="3" key="1">
    <citation type="journal article" date="2019" name="Int. J. Syst. Evol. Microbiol.">
        <title>The Global Catalogue of Microorganisms (GCM) 10K type strain sequencing project: providing services to taxonomists for standard genome sequencing and annotation.</title>
        <authorList>
            <consortium name="The Broad Institute Genomics Platform"/>
            <consortium name="The Broad Institute Genome Sequencing Center for Infectious Disease"/>
            <person name="Wu L."/>
            <person name="Ma J."/>
        </authorList>
    </citation>
    <scope>NUCLEOTIDE SEQUENCE [LARGE SCALE GENOMIC DNA]</scope>
    <source>
        <strain evidence="3">JCM 15933</strain>
    </source>
</reference>
<dbReference type="InterPro" id="IPR052163">
    <property type="entry name" value="DGC-Regulatory_Protein"/>
</dbReference>
<dbReference type="InterPro" id="IPR043128">
    <property type="entry name" value="Rev_trsase/Diguanyl_cyclase"/>
</dbReference>
<accession>A0ABP4L233</accession>
<gene>
    <name evidence="2" type="ORF">GCM10009827_031410</name>
</gene>
<dbReference type="SUPFAM" id="SSF55073">
    <property type="entry name" value="Nucleotide cyclase"/>
    <property type="match status" value="1"/>
</dbReference>
<dbReference type="Gene3D" id="3.30.70.270">
    <property type="match status" value="1"/>
</dbReference>
<dbReference type="CDD" id="cd01949">
    <property type="entry name" value="GGDEF"/>
    <property type="match status" value="1"/>
</dbReference>
<dbReference type="Pfam" id="PF00990">
    <property type="entry name" value="GGDEF"/>
    <property type="match status" value="1"/>
</dbReference>
<dbReference type="EMBL" id="BAAAQD010000005">
    <property type="protein sequence ID" value="GAA1514417.1"/>
    <property type="molecule type" value="Genomic_DNA"/>
</dbReference>
<dbReference type="Proteomes" id="UP001501470">
    <property type="component" value="Unassembled WGS sequence"/>
</dbReference>
<evidence type="ECO:0000313" key="2">
    <source>
        <dbReference type="EMBL" id="GAA1514417.1"/>
    </source>
</evidence>
<dbReference type="SMART" id="SM00267">
    <property type="entry name" value="GGDEF"/>
    <property type="match status" value="1"/>
</dbReference>
<comment type="caution">
    <text evidence="2">The sequence shown here is derived from an EMBL/GenBank/DDBJ whole genome shotgun (WGS) entry which is preliminary data.</text>
</comment>
<dbReference type="PANTHER" id="PTHR46663">
    <property type="entry name" value="DIGUANYLATE CYCLASE DGCT-RELATED"/>
    <property type="match status" value="1"/>
</dbReference>
<dbReference type="PROSITE" id="PS50887">
    <property type="entry name" value="GGDEF"/>
    <property type="match status" value="1"/>
</dbReference>
<name>A0ABP4L233_9ACTN</name>
<sequence length="222" mass="23819">MDPLAFLAGAAVAAGACAAWVSQRRVTRLRRQLTAERHAACHDPLTGLPNRRAFYSRGAELVGDPHAHPLVAVVLDVDGFKQINDVYGHSAGDEVLVTIGHRFASCAGEGPRRGIVARLGGDEFAGLIPERDGEPDEQAARLADMLAAPMRLGGQVVSVSTSVGLVPVEPSAHLADAVHRADAAMYRAKRHTQRRRTPLVTHQHVLHTSLRRELPTHPTSAT</sequence>
<dbReference type="InterPro" id="IPR029787">
    <property type="entry name" value="Nucleotide_cyclase"/>
</dbReference>
<protein>
    <recommendedName>
        <fullName evidence="1">GGDEF domain-containing protein</fullName>
    </recommendedName>
</protein>
<evidence type="ECO:0000259" key="1">
    <source>
        <dbReference type="PROSITE" id="PS50887"/>
    </source>
</evidence>
<dbReference type="RefSeq" id="WP_344502624.1">
    <property type="nucleotide sequence ID" value="NZ_BAAAQD010000005.1"/>
</dbReference>